<feature type="transmembrane region" description="Helical" evidence="1">
    <location>
        <begin position="58"/>
        <end position="75"/>
    </location>
</feature>
<proteinExistence type="predicted"/>
<feature type="transmembrane region" description="Helical" evidence="1">
    <location>
        <begin position="15"/>
        <end position="46"/>
    </location>
</feature>
<evidence type="ECO:0000313" key="2">
    <source>
        <dbReference type="EMBL" id="ALO25891.1"/>
    </source>
</evidence>
<organism evidence="2">
    <name type="scientific">Leptospira borgpetersenii serovar Ballum</name>
    <dbReference type="NCBI Taxonomy" id="280505"/>
    <lineage>
        <taxon>Bacteria</taxon>
        <taxon>Pseudomonadati</taxon>
        <taxon>Spirochaetota</taxon>
        <taxon>Spirochaetia</taxon>
        <taxon>Leptospirales</taxon>
        <taxon>Leptospiraceae</taxon>
        <taxon>Leptospira</taxon>
    </lineage>
</organism>
<dbReference type="Proteomes" id="UP000058857">
    <property type="component" value="Chromosome 1"/>
</dbReference>
<dbReference type="AlphaFoldDB" id="A0A0S2IRE7"/>
<reference evidence="2 3" key="1">
    <citation type="journal article" date="2015" name="PLoS Negl. Trop. Dis.">
        <title>Distribution of Plasmids in Distinct Leptospira Pathogenic Species.</title>
        <authorList>
            <person name="Wang Y."/>
            <person name="Zhuang X."/>
            <person name="Zhong Y."/>
            <person name="Zhang C."/>
            <person name="Zhang Y."/>
            <person name="Zeng L."/>
            <person name="Zhu Y."/>
            <person name="He P."/>
            <person name="Dong K."/>
            <person name="Pal U."/>
            <person name="Guo X."/>
            <person name="Qin J."/>
        </authorList>
    </citation>
    <scope>NUCLEOTIDE SEQUENCE [LARGE SCALE GENOMIC DNA]</scope>
    <source>
        <strain evidence="2 3">56604</strain>
    </source>
</reference>
<keyword evidence="1" id="KW-1133">Transmembrane helix</keyword>
<accession>A0A0S2IRE7</accession>
<feature type="transmembrane region" description="Helical" evidence="1">
    <location>
        <begin position="182"/>
        <end position="202"/>
    </location>
</feature>
<feature type="transmembrane region" description="Helical" evidence="1">
    <location>
        <begin position="155"/>
        <end position="173"/>
    </location>
</feature>
<evidence type="ECO:0000256" key="1">
    <source>
        <dbReference type="SAM" id="Phobius"/>
    </source>
</evidence>
<dbReference type="EMBL" id="CP012029">
    <property type="protein sequence ID" value="ALO25891.1"/>
    <property type="molecule type" value="Genomic_DNA"/>
</dbReference>
<dbReference type="PATRIC" id="fig|280505.15.peg.1564"/>
<sequence length="225" mass="25633">MESQPISISSRRQMVFLFLSILFLILKSYSFLYPGAIILALCIVFYHGKETSKEINKVIIPLSVLTLIFFAIGGLDGSTPYDLFDLLCIHCCGILALKKKPRTRDNLQGTKFGLKTGYLTDETPSKESLIFVFLLVAGFRIWYQWDSEFWDKIDLLYLIKSGILACTLGFLYLRSGKTDPKAFFFVFLALCILFIHPSQGVLNFSYFHVFSFLQADIEPKRSTLG</sequence>
<keyword evidence="1" id="KW-0812">Transmembrane</keyword>
<evidence type="ECO:0000313" key="3">
    <source>
        <dbReference type="Proteomes" id="UP000058857"/>
    </source>
</evidence>
<protein>
    <submittedName>
        <fullName evidence="2">Uncharacterized protein</fullName>
    </submittedName>
</protein>
<name>A0A0S2IRE7_LEPBO</name>
<gene>
    <name evidence="2" type="ORF">LBBP_01602</name>
</gene>
<keyword evidence="1" id="KW-0472">Membrane</keyword>